<reference evidence="1 2" key="1">
    <citation type="submission" date="2019-08" db="EMBL/GenBank/DDBJ databases">
        <title>Draft genome sequences of two oriental melons (Cucumis melo L. var makuwa).</title>
        <authorList>
            <person name="Kwon S.-Y."/>
        </authorList>
    </citation>
    <scope>NUCLEOTIDE SEQUENCE [LARGE SCALE GENOMIC DNA]</scope>
    <source>
        <strain evidence="2">cv. Chang Bougi</strain>
        <tissue evidence="1">Leaf</tissue>
    </source>
</reference>
<sequence length="60" mass="6840">MDVTFLEDKSFFPVSSLQRESVSEEGNWPILFIPLAPTKPPETILHDTVLPTNQVLWITN</sequence>
<comment type="caution">
    <text evidence="1">The sequence shown here is derived from an EMBL/GenBank/DDBJ whole genome shotgun (WGS) entry which is preliminary data.</text>
</comment>
<accession>A0A5D3C359</accession>
<organism evidence="1 2">
    <name type="scientific">Cucumis melo var. makuwa</name>
    <name type="common">Oriental melon</name>
    <dbReference type="NCBI Taxonomy" id="1194695"/>
    <lineage>
        <taxon>Eukaryota</taxon>
        <taxon>Viridiplantae</taxon>
        <taxon>Streptophyta</taxon>
        <taxon>Embryophyta</taxon>
        <taxon>Tracheophyta</taxon>
        <taxon>Spermatophyta</taxon>
        <taxon>Magnoliopsida</taxon>
        <taxon>eudicotyledons</taxon>
        <taxon>Gunneridae</taxon>
        <taxon>Pentapetalae</taxon>
        <taxon>rosids</taxon>
        <taxon>fabids</taxon>
        <taxon>Cucurbitales</taxon>
        <taxon>Cucurbitaceae</taxon>
        <taxon>Benincaseae</taxon>
        <taxon>Cucumis</taxon>
    </lineage>
</organism>
<evidence type="ECO:0000313" key="1">
    <source>
        <dbReference type="EMBL" id="TYK04876.1"/>
    </source>
</evidence>
<proteinExistence type="predicted"/>
<gene>
    <name evidence="1" type="ORF">E5676_scaffold143G00690</name>
</gene>
<protein>
    <submittedName>
        <fullName evidence="1">Uncharacterized protein</fullName>
    </submittedName>
</protein>
<dbReference type="EMBL" id="SSTD01014011">
    <property type="protein sequence ID" value="TYK04876.1"/>
    <property type="molecule type" value="Genomic_DNA"/>
</dbReference>
<dbReference type="AlphaFoldDB" id="A0A5D3C359"/>
<name>A0A5D3C359_CUCMM</name>
<evidence type="ECO:0000313" key="2">
    <source>
        <dbReference type="Proteomes" id="UP000321947"/>
    </source>
</evidence>
<dbReference type="Proteomes" id="UP000321947">
    <property type="component" value="Unassembled WGS sequence"/>
</dbReference>